<organism evidence="1 2">
    <name type="scientific">Salix dunnii</name>
    <dbReference type="NCBI Taxonomy" id="1413687"/>
    <lineage>
        <taxon>Eukaryota</taxon>
        <taxon>Viridiplantae</taxon>
        <taxon>Streptophyta</taxon>
        <taxon>Embryophyta</taxon>
        <taxon>Tracheophyta</taxon>
        <taxon>Spermatophyta</taxon>
        <taxon>Magnoliopsida</taxon>
        <taxon>eudicotyledons</taxon>
        <taxon>Gunneridae</taxon>
        <taxon>Pentapetalae</taxon>
        <taxon>rosids</taxon>
        <taxon>fabids</taxon>
        <taxon>Malpighiales</taxon>
        <taxon>Salicaceae</taxon>
        <taxon>Saliceae</taxon>
        <taxon>Salix</taxon>
    </lineage>
</organism>
<comment type="caution">
    <text evidence="1">The sequence shown here is derived from an EMBL/GenBank/DDBJ whole genome shotgun (WGS) entry which is preliminary data.</text>
</comment>
<protein>
    <recommendedName>
        <fullName evidence="3">Retrotransposon gag domain-containing protein</fullName>
    </recommendedName>
</protein>
<dbReference type="Proteomes" id="UP000657918">
    <property type="component" value="Unassembled WGS sequence"/>
</dbReference>
<gene>
    <name evidence="1" type="ORF">SADUNF_Sadunf01G0121800</name>
</gene>
<dbReference type="PANTHER" id="PTHR37610">
    <property type="entry name" value="CCHC-TYPE DOMAIN-CONTAINING PROTEIN"/>
    <property type="match status" value="1"/>
</dbReference>
<accession>A0A835NBA8</accession>
<keyword evidence="2" id="KW-1185">Reference proteome</keyword>
<evidence type="ECO:0008006" key="3">
    <source>
        <dbReference type="Google" id="ProtNLM"/>
    </source>
</evidence>
<reference evidence="1 2" key="1">
    <citation type="submission" date="2020-10" db="EMBL/GenBank/DDBJ databases">
        <title>Plant Genome Project.</title>
        <authorList>
            <person name="Zhang R.-G."/>
        </authorList>
    </citation>
    <scope>NUCLEOTIDE SEQUENCE [LARGE SCALE GENOMIC DNA]</scope>
    <source>
        <strain evidence="1">FAFU-HL-1</strain>
        <tissue evidence="1">Leaf</tissue>
    </source>
</reference>
<sequence>MDTKSTELTTKSNIVSSSPIIHVQFENSIASTCKKDLFYSKWYVENQKVKSWLLTSMTPKIMKRYLRLHTAREISSTLAKTFHDGSDETQIFAFNHYAFSLRQSGHSVPIYYGELIEIFQELDYHDKVNMRDPDDIIMYKTSIEKLRIHIFLNGLDTKFEQV</sequence>
<dbReference type="AlphaFoldDB" id="A0A835NBA8"/>
<evidence type="ECO:0000313" key="1">
    <source>
        <dbReference type="EMBL" id="KAF9689723.1"/>
    </source>
</evidence>
<dbReference type="OrthoDB" id="1909691at2759"/>
<dbReference type="PANTHER" id="PTHR37610:SF45">
    <property type="entry name" value="RETROTRANSPOSON GAG DOMAIN-CONTAINING PROTEIN"/>
    <property type="match status" value="1"/>
</dbReference>
<evidence type="ECO:0000313" key="2">
    <source>
        <dbReference type="Proteomes" id="UP000657918"/>
    </source>
</evidence>
<dbReference type="EMBL" id="JADGMS010000001">
    <property type="protein sequence ID" value="KAF9689723.1"/>
    <property type="molecule type" value="Genomic_DNA"/>
</dbReference>
<proteinExistence type="predicted"/>
<name>A0A835NBA8_9ROSI</name>